<dbReference type="Proteomes" id="UP000663844">
    <property type="component" value="Unassembled WGS sequence"/>
</dbReference>
<dbReference type="Pfam" id="PF01344">
    <property type="entry name" value="Kelch_1"/>
    <property type="match status" value="1"/>
</dbReference>
<accession>A0A820H0E5</accession>
<dbReference type="InterPro" id="IPR006652">
    <property type="entry name" value="Kelch_1"/>
</dbReference>
<dbReference type="Gene3D" id="2.130.10.80">
    <property type="entry name" value="Galactose oxidase/kelch, beta-propeller"/>
    <property type="match status" value="1"/>
</dbReference>
<comment type="caution">
    <text evidence="2">The sequence shown here is derived from an EMBL/GenBank/DDBJ whole genome shotgun (WGS) entry which is preliminary data.</text>
</comment>
<proteinExistence type="predicted"/>
<dbReference type="InterPro" id="IPR015915">
    <property type="entry name" value="Kelch-typ_b-propeller"/>
</dbReference>
<evidence type="ECO:0000256" key="1">
    <source>
        <dbReference type="ARBA" id="ARBA00022441"/>
    </source>
</evidence>
<dbReference type="InterPro" id="IPR037293">
    <property type="entry name" value="Gal_Oxidase_central_sf"/>
</dbReference>
<evidence type="ECO:0000313" key="2">
    <source>
        <dbReference type="EMBL" id="CAF4287176.1"/>
    </source>
</evidence>
<evidence type="ECO:0000313" key="3">
    <source>
        <dbReference type="Proteomes" id="UP000663844"/>
    </source>
</evidence>
<name>A0A820H0E5_9BILA</name>
<feature type="non-terminal residue" evidence="2">
    <location>
        <position position="76"/>
    </location>
</feature>
<dbReference type="SMART" id="SM00612">
    <property type="entry name" value="Kelch"/>
    <property type="match status" value="1"/>
</dbReference>
<evidence type="ECO:0008006" key="4">
    <source>
        <dbReference type="Google" id="ProtNLM"/>
    </source>
</evidence>
<dbReference type="EMBL" id="CAJOAZ010014971">
    <property type="protein sequence ID" value="CAF4287176.1"/>
    <property type="molecule type" value="Genomic_DNA"/>
</dbReference>
<reference evidence="2" key="1">
    <citation type="submission" date="2021-02" db="EMBL/GenBank/DDBJ databases">
        <authorList>
            <person name="Nowell W R."/>
        </authorList>
    </citation>
    <scope>NUCLEOTIDE SEQUENCE</scope>
</reference>
<protein>
    <recommendedName>
        <fullName evidence="4">Galactose oxidase</fullName>
    </recommendedName>
</protein>
<feature type="non-terminal residue" evidence="2">
    <location>
        <position position="1"/>
    </location>
</feature>
<keyword evidence="1" id="KW-0880">Kelch repeat</keyword>
<sequence>WVLTGNINVARTYHTASILGNGKVLLTGGTNGSPLNSAEIYDPIANTWTSTGTMSVGRQYHTVSVLGNGKILVTGG</sequence>
<dbReference type="SUPFAM" id="SSF117281">
    <property type="entry name" value="Kelch motif"/>
    <property type="match status" value="1"/>
</dbReference>
<dbReference type="AlphaFoldDB" id="A0A820H0E5"/>
<organism evidence="2 3">
    <name type="scientific">Adineta steineri</name>
    <dbReference type="NCBI Taxonomy" id="433720"/>
    <lineage>
        <taxon>Eukaryota</taxon>
        <taxon>Metazoa</taxon>
        <taxon>Spiralia</taxon>
        <taxon>Gnathifera</taxon>
        <taxon>Rotifera</taxon>
        <taxon>Eurotatoria</taxon>
        <taxon>Bdelloidea</taxon>
        <taxon>Adinetida</taxon>
        <taxon>Adinetidae</taxon>
        <taxon>Adineta</taxon>
    </lineage>
</organism>
<gene>
    <name evidence="2" type="ORF">OXD698_LOCUS45387</name>
</gene>